<protein>
    <submittedName>
        <fullName evidence="6">Iron-siderophore ABC transporter substrate-binding protein</fullName>
    </submittedName>
</protein>
<dbReference type="SUPFAM" id="SSF53807">
    <property type="entry name" value="Helical backbone' metal receptor"/>
    <property type="match status" value="1"/>
</dbReference>
<gene>
    <name evidence="6" type="ORF">HKK74_20325</name>
</gene>
<keyword evidence="7" id="KW-1185">Reference proteome</keyword>
<dbReference type="EMBL" id="JABVEC010000015">
    <property type="protein sequence ID" value="MBC6467823.1"/>
    <property type="molecule type" value="Genomic_DNA"/>
</dbReference>
<evidence type="ECO:0000313" key="6">
    <source>
        <dbReference type="EMBL" id="MBC6467823.1"/>
    </source>
</evidence>
<dbReference type="CDD" id="cd01146">
    <property type="entry name" value="FhuD"/>
    <property type="match status" value="1"/>
</dbReference>
<comment type="subcellular location">
    <subcellularLocation>
        <location evidence="1">Cell envelope</location>
    </subcellularLocation>
</comment>
<dbReference type="RefSeq" id="WP_187244843.1">
    <property type="nucleotide sequence ID" value="NZ_BAAAOK010000001.1"/>
</dbReference>
<name>A0ABR7LT18_9ACTN</name>
<evidence type="ECO:0000259" key="5">
    <source>
        <dbReference type="PROSITE" id="PS50983"/>
    </source>
</evidence>
<evidence type="ECO:0000256" key="2">
    <source>
        <dbReference type="ARBA" id="ARBA00008814"/>
    </source>
</evidence>
<dbReference type="Proteomes" id="UP000805614">
    <property type="component" value="Unassembled WGS sequence"/>
</dbReference>
<keyword evidence="4" id="KW-0732">Signal</keyword>
<dbReference type="PANTHER" id="PTHR30532">
    <property type="entry name" value="IRON III DICITRATE-BINDING PERIPLASMIC PROTEIN"/>
    <property type="match status" value="1"/>
</dbReference>
<evidence type="ECO:0000256" key="4">
    <source>
        <dbReference type="ARBA" id="ARBA00022729"/>
    </source>
</evidence>
<evidence type="ECO:0000256" key="3">
    <source>
        <dbReference type="ARBA" id="ARBA00022448"/>
    </source>
</evidence>
<evidence type="ECO:0000313" key="7">
    <source>
        <dbReference type="Proteomes" id="UP000805614"/>
    </source>
</evidence>
<dbReference type="Gene3D" id="3.40.50.1980">
    <property type="entry name" value="Nitrogenase molybdenum iron protein domain"/>
    <property type="match status" value="2"/>
</dbReference>
<dbReference type="PROSITE" id="PS50983">
    <property type="entry name" value="FE_B12_PBP"/>
    <property type="match status" value="1"/>
</dbReference>
<dbReference type="PANTHER" id="PTHR30532:SF24">
    <property type="entry name" value="FERRIC ENTEROBACTIN-BINDING PERIPLASMIC PROTEIN FEPB"/>
    <property type="match status" value="1"/>
</dbReference>
<accession>A0ABR7LT18</accession>
<organism evidence="6 7">
    <name type="scientific">Actinomadura alba</name>
    <dbReference type="NCBI Taxonomy" id="406431"/>
    <lineage>
        <taxon>Bacteria</taxon>
        <taxon>Bacillati</taxon>
        <taxon>Actinomycetota</taxon>
        <taxon>Actinomycetes</taxon>
        <taxon>Streptosporangiales</taxon>
        <taxon>Thermomonosporaceae</taxon>
        <taxon>Actinomadura</taxon>
    </lineage>
</organism>
<proteinExistence type="inferred from homology"/>
<dbReference type="Pfam" id="PF01497">
    <property type="entry name" value="Peripla_BP_2"/>
    <property type="match status" value="1"/>
</dbReference>
<feature type="domain" description="Fe/B12 periplasmic-binding" evidence="5">
    <location>
        <begin position="70"/>
        <end position="343"/>
    </location>
</feature>
<evidence type="ECO:0000256" key="1">
    <source>
        <dbReference type="ARBA" id="ARBA00004196"/>
    </source>
</evidence>
<comment type="caution">
    <text evidence="6">The sequence shown here is derived from an EMBL/GenBank/DDBJ whole genome shotgun (WGS) entry which is preliminary data.</text>
</comment>
<sequence length="344" mass="37344">MSTAAPLSERVRPPILVLTLVLALSLVLAACGSGDDDAAPRAEPAKGQGAFPVRIDHKYGTTEISAQAKRVVTLGLSDQDAVLALGIKPVGAVDWFKERPYGKWAWTQGLWGASPPTIVGERDNFNIEKIAVLEPDLIIALYSGMKKEQYDALSRIAPTVGQPLKYDDYAAPWQEMTRMTGRALGMEARANELITKIDQRFAQVREEYPEFAGKTTAVVDPYEAGKYAVFAPSDPKVVFMTSLGFSVPEKVTKAVGKEYAAEIGSERLDLVDVDRLVFLTGDPTARKRVEADEVFGTLEVAKEKRALFAPYEDPPVGAALSFNTVLSVPYAIDQIIPLLTAPAS</sequence>
<keyword evidence="3" id="KW-0813">Transport</keyword>
<reference evidence="6 7" key="1">
    <citation type="submission" date="2020-06" db="EMBL/GenBank/DDBJ databases">
        <title>Actinomadura xiongansis sp. nov., isolated from soil of Baiyangdian.</title>
        <authorList>
            <person name="Zhang X."/>
        </authorList>
    </citation>
    <scope>NUCLEOTIDE SEQUENCE [LARGE SCALE GENOMIC DNA]</scope>
    <source>
        <strain evidence="6 7">HBUM206468</strain>
    </source>
</reference>
<dbReference type="InterPro" id="IPR051313">
    <property type="entry name" value="Bact_iron-sidero_bind"/>
</dbReference>
<dbReference type="InterPro" id="IPR002491">
    <property type="entry name" value="ABC_transptr_periplasmic_BD"/>
</dbReference>
<comment type="similarity">
    <text evidence="2">Belongs to the bacterial solute-binding protein 8 family.</text>
</comment>